<name>A0A387B6P0_9MICO</name>
<reference evidence="3" key="1">
    <citation type="submission" date="2018-09" db="EMBL/GenBank/DDBJ databases">
        <title>Genome sequencing of strain 2DFWR-13.</title>
        <authorList>
            <person name="Heo J."/>
            <person name="Kim S.-J."/>
            <person name="Kwon S.-W."/>
        </authorList>
    </citation>
    <scope>NUCLEOTIDE SEQUENCE [LARGE SCALE GENOMIC DNA]</scope>
    <source>
        <strain evidence="3">2DFWR-13</strain>
    </source>
</reference>
<evidence type="ECO:0000259" key="1">
    <source>
        <dbReference type="Pfam" id="PF00561"/>
    </source>
</evidence>
<organism evidence="2 3">
    <name type="scientific">Protaetiibacter intestinalis</name>
    <dbReference type="NCBI Taxonomy" id="2419774"/>
    <lineage>
        <taxon>Bacteria</taxon>
        <taxon>Bacillati</taxon>
        <taxon>Actinomycetota</taxon>
        <taxon>Actinomycetes</taxon>
        <taxon>Micrococcales</taxon>
        <taxon>Microbacteriaceae</taxon>
        <taxon>Protaetiibacter</taxon>
    </lineage>
</organism>
<protein>
    <submittedName>
        <fullName evidence="2">Alpha/beta hydrolase</fullName>
    </submittedName>
</protein>
<keyword evidence="2" id="KW-0378">Hydrolase</keyword>
<dbReference type="Gene3D" id="3.40.50.1820">
    <property type="entry name" value="alpha/beta hydrolase"/>
    <property type="match status" value="1"/>
</dbReference>
<dbReference type="PANTHER" id="PTHR43433">
    <property type="entry name" value="HYDROLASE, ALPHA/BETA FOLD FAMILY PROTEIN"/>
    <property type="match status" value="1"/>
</dbReference>
<keyword evidence="3" id="KW-1185">Reference proteome</keyword>
<dbReference type="AlphaFoldDB" id="A0A387B6P0"/>
<accession>A0A387B6P0</accession>
<dbReference type="GO" id="GO:0004806">
    <property type="term" value="F:triacylglycerol lipase activity"/>
    <property type="evidence" value="ECO:0007669"/>
    <property type="project" value="TreeGrafter"/>
</dbReference>
<evidence type="ECO:0000313" key="2">
    <source>
        <dbReference type="EMBL" id="AYF98007.1"/>
    </source>
</evidence>
<dbReference type="Pfam" id="PF00561">
    <property type="entry name" value="Abhydrolase_1"/>
    <property type="match status" value="1"/>
</dbReference>
<sequence length="279" mass="30035">MPYAEADGIRLFYDVAGPEDGIPLVLLAGTGAQLIAWHEELVAAFVAAGFRVLRVDNRDTGLSTMTGGPRSVDGGYGLEDMGDDVVRVLDAAGIPAAFLLGQSMGGMIAQLAALRHPARVLGLGLVSTIPGRSPRWVLHGEHPELRRPQPRLPRRLVVWGARFQRPPGSSFPWDAAWHRWAAGAAYDRSYRPDGLARQWSALLRAPERLEALRGLRMPVVVMHGTADRVLSADAARDMAAAIPGAELLLVEGMGHELPREVWPDAVAAMERIAGRTAGS</sequence>
<dbReference type="EMBL" id="CP032630">
    <property type="protein sequence ID" value="AYF98007.1"/>
    <property type="molecule type" value="Genomic_DNA"/>
</dbReference>
<dbReference type="Proteomes" id="UP000278886">
    <property type="component" value="Chromosome"/>
</dbReference>
<gene>
    <name evidence="2" type="ORF">D7I47_06885</name>
</gene>
<dbReference type="OrthoDB" id="7958481at2"/>
<feature type="domain" description="AB hydrolase-1" evidence="1">
    <location>
        <begin position="23"/>
        <end position="256"/>
    </location>
</feature>
<dbReference type="PRINTS" id="PR00111">
    <property type="entry name" value="ABHYDROLASE"/>
</dbReference>
<dbReference type="GO" id="GO:0046503">
    <property type="term" value="P:glycerolipid catabolic process"/>
    <property type="evidence" value="ECO:0007669"/>
    <property type="project" value="TreeGrafter"/>
</dbReference>
<dbReference type="KEGG" id="lyd:D7I47_06885"/>
<evidence type="ECO:0000313" key="3">
    <source>
        <dbReference type="Proteomes" id="UP000278886"/>
    </source>
</evidence>
<dbReference type="SUPFAM" id="SSF53474">
    <property type="entry name" value="alpha/beta-Hydrolases"/>
    <property type="match status" value="1"/>
</dbReference>
<dbReference type="InterPro" id="IPR050471">
    <property type="entry name" value="AB_hydrolase"/>
</dbReference>
<proteinExistence type="predicted"/>
<dbReference type="PANTHER" id="PTHR43433:SF5">
    <property type="entry name" value="AB HYDROLASE-1 DOMAIN-CONTAINING PROTEIN"/>
    <property type="match status" value="1"/>
</dbReference>
<dbReference type="InterPro" id="IPR000073">
    <property type="entry name" value="AB_hydrolase_1"/>
</dbReference>
<dbReference type="InterPro" id="IPR029058">
    <property type="entry name" value="AB_hydrolase_fold"/>
</dbReference>
<dbReference type="RefSeq" id="WP_120762355.1">
    <property type="nucleotide sequence ID" value="NZ_CP032630.1"/>
</dbReference>